<evidence type="ECO:0000256" key="8">
    <source>
        <dbReference type="ARBA" id="ARBA00022729"/>
    </source>
</evidence>
<dbReference type="Gene3D" id="1.10.760.10">
    <property type="entry name" value="Cytochrome c-like domain"/>
    <property type="match status" value="3"/>
</dbReference>
<dbReference type="EMBL" id="CP135445">
    <property type="protein sequence ID" value="WRY35613.1"/>
    <property type="molecule type" value="Genomic_DNA"/>
</dbReference>
<keyword evidence="5 13" id="KW-0349">Heme</keyword>
<keyword evidence="14" id="KW-0812">Transmembrane</keyword>
<dbReference type="InterPro" id="IPR014353">
    <property type="entry name" value="Membr-bd_ADH_cyt_c"/>
</dbReference>
<dbReference type="RefSeq" id="WP_330629341.1">
    <property type="nucleotide sequence ID" value="NZ_CP135445.1"/>
</dbReference>
<keyword evidence="6" id="KW-0679">Respiratory chain</keyword>
<dbReference type="PRINTS" id="PR00605">
    <property type="entry name" value="CYTCHROMECIC"/>
</dbReference>
<name>A0ABZ1E3J8_9RHOB</name>
<keyword evidence="4" id="KW-1003">Cell membrane</keyword>
<evidence type="ECO:0000256" key="15">
    <source>
        <dbReference type="SAM" id="SignalP"/>
    </source>
</evidence>
<keyword evidence="10" id="KW-0249">Electron transport</keyword>
<evidence type="ECO:0000259" key="16">
    <source>
        <dbReference type="PROSITE" id="PS51007"/>
    </source>
</evidence>
<comment type="cofactor">
    <cofactor evidence="1">
        <name>heme c</name>
        <dbReference type="ChEBI" id="CHEBI:61717"/>
    </cofactor>
</comment>
<keyword evidence="7 13" id="KW-0479">Metal-binding</keyword>
<dbReference type="SUPFAM" id="SSF46626">
    <property type="entry name" value="Cytochrome c"/>
    <property type="match status" value="3"/>
</dbReference>
<evidence type="ECO:0000256" key="2">
    <source>
        <dbReference type="ARBA" id="ARBA00004236"/>
    </source>
</evidence>
<dbReference type="InterPro" id="IPR036909">
    <property type="entry name" value="Cyt_c-like_dom_sf"/>
</dbReference>
<comment type="subcellular location">
    <subcellularLocation>
        <location evidence="2">Cell membrane</location>
    </subcellularLocation>
</comment>
<feature type="chain" id="PRO_5046370474" evidence="15">
    <location>
        <begin position="20"/>
        <end position="490"/>
    </location>
</feature>
<evidence type="ECO:0000313" key="18">
    <source>
        <dbReference type="Proteomes" id="UP001623290"/>
    </source>
</evidence>
<evidence type="ECO:0000256" key="5">
    <source>
        <dbReference type="ARBA" id="ARBA00022617"/>
    </source>
</evidence>
<evidence type="ECO:0000256" key="12">
    <source>
        <dbReference type="ARBA" id="ARBA00023136"/>
    </source>
</evidence>
<keyword evidence="14" id="KW-1133">Transmembrane helix</keyword>
<evidence type="ECO:0000256" key="14">
    <source>
        <dbReference type="SAM" id="Phobius"/>
    </source>
</evidence>
<evidence type="ECO:0000256" key="11">
    <source>
        <dbReference type="ARBA" id="ARBA00023004"/>
    </source>
</evidence>
<evidence type="ECO:0000256" key="9">
    <source>
        <dbReference type="ARBA" id="ARBA00022737"/>
    </source>
</evidence>
<keyword evidence="11 13" id="KW-0408">Iron</keyword>
<dbReference type="PANTHER" id="PTHR35008:SF8">
    <property type="entry name" value="ALCOHOL DEHYDROGENASE CYTOCHROME C SUBUNIT"/>
    <property type="match status" value="1"/>
</dbReference>
<dbReference type="PROSITE" id="PS51007">
    <property type="entry name" value="CYTC"/>
    <property type="match status" value="3"/>
</dbReference>
<feature type="signal peptide" evidence="15">
    <location>
        <begin position="1"/>
        <end position="19"/>
    </location>
</feature>
<feature type="transmembrane region" description="Helical" evidence="14">
    <location>
        <begin position="466"/>
        <end position="486"/>
    </location>
</feature>
<keyword evidence="9" id="KW-0677">Repeat</keyword>
<keyword evidence="17" id="KW-0614">Plasmid</keyword>
<keyword evidence="3" id="KW-0813">Transport</keyword>
<evidence type="ECO:0000256" key="4">
    <source>
        <dbReference type="ARBA" id="ARBA00022475"/>
    </source>
</evidence>
<evidence type="ECO:0000256" key="13">
    <source>
        <dbReference type="PROSITE-ProRule" id="PRU00433"/>
    </source>
</evidence>
<evidence type="ECO:0000256" key="1">
    <source>
        <dbReference type="ARBA" id="ARBA00001926"/>
    </source>
</evidence>
<dbReference type="InterPro" id="IPR009056">
    <property type="entry name" value="Cyt_c-like_dom"/>
</dbReference>
<organism evidence="17 18">
    <name type="scientific">Thioclava litoralis</name>
    <dbReference type="NCBI Taxonomy" id="3076557"/>
    <lineage>
        <taxon>Bacteria</taxon>
        <taxon>Pseudomonadati</taxon>
        <taxon>Pseudomonadota</taxon>
        <taxon>Alphaproteobacteria</taxon>
        <taxon>Rhodobacterales</taxon>
        <taxon>Paracoccaceae</taxon>
        <taxon>Thioclava</taxon>
    </lineage>
</organism>
<dbReference type="Pfam" id="PF13442">
    <property type="entry name" value="Cytochrome_CBB3"/>
    <property type="match status" value="1"/>
</dbReference>
<accession>A0ABZ1E3J8</accession>
<feature type="domain" description="Cytochrome c" evidence="16">
    <location>
        <begin position="54"/>
        <end position="156"/>
    </location>
</feature>
<protein>
    <submittedName>
        <fullName evidence="17">Cytochrome c</fullName>
    </submittedName>
</protein>
<dbReference type="InterPro" id="IPR008168">
    <property type="entry name" value="Cyt_C_IC"/>
</dbReference>
<keyword evidence="12 14" id="KW-0472">Membrane</keyword>
<feature type="domain" description="Cytochrome c" evidence="16">
    <location>
        <begin position="348"/>
        <end position="436"/>
    </location>
</feature>
<dbReference type="PANTHER" id="PTHR35008">
    <property type="entry name" value="BLL4482 PROTEIN-RELATED"/>
    <property type="match status" value="1"/>
</dbReference>
<dbReference type="InterPro" id="IPR051459">
    <property type="entry name" value="Cytochrome_c-type_DH"/>
</dbReference>
<evidence type="ECO:0000313" key="17">
    <source>
        <dbReference type="EMBL" id="WRY35613.1"/>
    </source>
</evidence>
<reference evidence="17 18" key="1">
    <citation type="submission" date="2023-09" db="EMBL/GenBank/DDBJ databases">
        <title>Thioclava shenzhenensis sp. nov., a multidrug resistant bacteria-antagonizing species isolated from coastal seawater.</title>
        <authorList>
            <person name="Long M."/>
        </authorList>
    </citation>
    <scope>NUCLEOTIDE SEQUENCE [LARGE SCALE GENOMIC DNA]</scope>
    <source>
        <strain evidence="17 18">FTW29</strain>
        <plasmid evidence="17 18">unnamed2</plasmid>
    </source>
</reference>
<keyword evidence="18" id="KW-1185">Reference proteome</keyword>
<dbReference type="PIRSF" id="PIRSF000018">
    <property type="entry name" value="Mb_ADH_cyt_c"/>
    <property type="match status" value="1"/>
</dbReference>
<evidence type="ECO:0000256" key="3">
    <source>
        <dbReference type="ARBA" id="ARBA00022448"/>
    </source>
</evidence>
<dbReference type="Proteomes" id="UP001623290">
    <property type="component" value="Plasmid unnamed2"/>
</dbReference>
<dbReference type="Pfam" id="PF00034">
    <property type="entry name" value="Cytochrom_C"/>
    <property type="match status" value="1"/>
</dbReference>
<geneLocation type="plasmid" evidence="17 18">
    <name>unnamed2</name>
</geneLocation>
<sequence length="490" mass="50643">MRYSLVLPLVLAGALPAAADGLYTGGPDAAPDLVQRIADDSTLGTEALLSPEGDLIAQGRYIATAADCAACHTAPGGKDMAGGYAIASPMGAIIASNITPSKEFGIGNWSEEQFAKALRQGVAPDGHLYPAMPYTAYAGMTDADVHALYSYLMQQVQPVDVAPAQQTQLGFPYDQRWLMAGWNLMFAGGTPAQAADVAPGAEGRGAYLVNVLGHCQTCHTPRNLLMGETSSAYLGGADLNGWHAPNITSDKISGIGGWSKDEIVSYLRSGAAHGKAQAGGAMAEAVGKSFRHLSDADLEAIAGYLKTVPAIHAEGQTIPSYGVTKAADVQMMAFDAPIDHAPRAMADGSSTDGAEIYAGACSSCHQLDGAGTADQFYPSLSTNSATGGLSAANLVMAVANGIHRETNGYTVSMPAFGDTLSDPQIAAVSNYVLTSFGNKDLSVTAQDVAQMKAGGPTPWLLRATPWLLGGAVLVLVLLLAALIGVIRRKR</sequence>
<evidence type="ECO:0000256" key="10">
    <source>
        <dbReference type="ARBA" id="ARBA00022982"/>
    </source>
</evidence>
<gene>
    <name evidence="17" type="ORF">RPE78_17300</name>
</gene>
<proteinExistence type="predicted"/>
<feature type="domain" description="Cytochrome c" evidence="16">
    <location>
        <begin position="200"/>
        <end position="309"/>
    </location>
</feature>
<evidence type="ECO:0000256" key="7">
    <source>
        <dbReference type="ARBA" id="ARBA00022723"/>
    </source>
</evidence>
<evidence type="ECO:0000256" key="6">
    <source>
        <dbReference type="ARBA" id="ARBA00022660"/>
    </source>
</evidence>
<keyword evidence="8 15" id="KW-0732">Signal</keyword>